<feature type="region of interest" description="Disordered" evidence="1">
    <location>
        <begin position="131"/>
        <end position="163"/>
    </location>
</feature>
<dbReference type="Proteomes" id="UP000733379">
    <property type="component" value="Unassembled WGS sequence"/>
</dbReference>
<feature type="compositionally biased region" description="Basic and acidic residues" evidence="1">
    <location>
        <begin position="68"/>
        <end position="79"/>
    </location>
</feature>
<dbReference type="InterPro" id="IPR025568">
    <property type="entry name" value="DUF4334"/>
</dbReference>
<proteinExistence type="predicted"/>
<dbReference type="Pfam" id="PF14232">
    <property type="entry name" value="DUF4334"/>
    <property type="match status" value="1"/>
</dbReference>
<gene>
    <name evidence="3" type="ORF">KO481_26875</name>
</gene>
<evidence type="ECO:0000256" key="1">
    <source>
        <dbReference type="SAM" id="MobiDB-lite"/>
    </source>
</evidence>
<organism evidence="3 4">
    <name type="scientific">Nocardia albiluteola</name>
    <dbReference type="NCBI Taxonomy" id="2842303"/>
    <lineage>
        <taxon>Bacteria</taxon>
        <taxon>Bacillati</taxon>
        <taxon>Actinomycetota</taxon>
        <taxon>Actinomycetes</taxon>
        <taxon>Mycobacteriales</taxon>
        <taxon>Nocardiaceae</taxon>
        <taxon>Nocardia</taxon>
    </lineage>
</organism>
<sequence>MGSGRLPTPTFPLVCQPGTEPGAGVRPGRGTHCCFEHAGRNFDAAMVYDHLPIIDIFRLVDEDPARGDGYARRRDHDRPGPCSCRASSRSNGRGVPRWLRRSRSIQARRRYCRSIRPRRCRPVVLGNRCASWRPPPARGSGGAGEPGSPGFRGIRRPDRRGCG</sequence>
<name>A0ABS6B706_9NOCA</name>
<feature type="region of interest" description="Disordered" evidence="1">
    <location>
        <begin position="68"/>
        <end position="96"/>
    </location>
</feature>
<evidence type="ECO:0000313" key="3">
    <source>
        <dbReference type="EMBL" id="MBU3065140.1"/>
    </source>
</evidence>
<keyword evidence="4" id="KW-1185">Reference proteome</keyword>
<dbReference type="EMBL" id="JAHKNI010000009">
    <property type="protein sequence ID" value="MBU3065140.1"/>
    <property type="molecule type" value="Genomic_DNA"/>
</dbReference>
<protein>
    <submittedName>
        <fullName evidence="3">DUF4334 domain-containing protein</fullName>
    </submittedName>
</protein>
<reference evidence="3 4" key="1">
    <citation type="submission" date="2021-06" db="EMBL/GenBank/DDBJ databases">
        <title>Actinomycetes sequencing.</title>
        <authorList>
            <person name="Shan Q."/>
        </authorList>
    </citation>
    <scope>NUCLEOTIDE SEQUENCE [LARGE SCALE GENOMIC DNA]</scope>
    <source>
        <strain evidence="3 4">NEAU-G5</strain>
    </source>
</reference>
<evidence type="ECO:0000313" key="4">
    <source>
        <dbReference type="Proteomes" id="UP000733379"/>
    </source>
</evidence>
<comment type="caution">
    <text evidence="3">The sequence shown here is derived from an EMBL/GenBank/DDBJ whole genome shotgun (WGS) entry which is preliminary data.</text>
</comment>
<feature type="domain" description="DUF4334" evidence="2">
    <location>
        <begin position="44"/>
        <end position="63"/>
    </location>
</feature>
<evidence type="ECO:0000259" key="2">
    <source>
        <dbReference type="Pfam" id="PF14232"/>
    </source>
</evidence>
<dbReference type="Gene3D" id="2.40.128.580">
    <property type="entry name" value="GXWXG domain"/>
    <property type="match status" value="1"/>
</dbReference>
<accession>A0ABS6B706</accession>